<evidence type="ECO:0000259" key="3">
    <source>
        <dbReference type="PROSITE" id="PS50157"/>
    </source>
</evidence>
<dbReference type="PROSITE" id="PS00028">
    <property type="entry name" value="ZINC_FINGER_C2H2_1"/>
    <property type="match status" value="1"/>
</dbReference>
<organism evidence="4 5">
    <name type="scientific">Dreissena polymorpha</name>
    <name type="common">Zebra mussel</name>
    <name type="synonym">Mytilus polymorpha</name>
    <dbReference type="NCBI Taxonomy" id="45954"/>
    <lineage>
        <taxon>Eukaryota</taxon>
        <taxon>Metazoa</taxon>
        <taxon>Spiralia</taxon>
        <taxon>Lophotrochozoa</taxon>
        <taxon>Mollusca</taxon>
        <taxon>Bivalvia</taxon>
        <taxon>Autobranchia</taxon>
        <taxon>Heteroconchia</taxon>
        <taxon>Euheterodonta</taxon>
        <taxon>Imparidentia</taxon>
        <taxon>Neoheterodontei</taxon>
        <taxon>Myida</taxon>
        <taxon>Dreissenoidea</taxon>
        <taxon>Dreissenidae</taxon>
        <taxon>Dreissena</taxon>
    </lineage>
</organism>
<name>A0A9D4R7C6_DREPO</name>
<evidence type="ECO:0000313" key="5">
    <source>
        <dbReference type="Proteomes" id="UP000828390"/>
    </source>
</evidence>
<reference evidence="4" key="2">
    <citation type="submission" date="2020-11" db="EMBL/GenBank/DDBJ databases">
        <authorList>
            <person name="McCartney M.A."/>
            <person name="Auch B."/>
            <person name="Kono T."/>
            <person name="Mallez S."/>
            <person name="Becker A."/>
            <person name="Gohl D.M."/>
            <person name="Silverstein K.A.T."/>
            <person name="Koren S."/>
            <person name="Bechman K.B."/>
            <person name="Herman A."/>
            <person name="Abrahante J.E."/>
            <person name="Garbe J."/>
        </authorList>
    </citation>
    <scope>NUCLEOTIDE SEQUENCE</scope>
    <source>
        <strain evidence="4">Duluth1</strain>
        <tissue evidence="4">Whole animal</tissue>
    </source>
</reference>
<dbReference type="AlphaFoldDB" id="A0A9D4R7C6"/>
<proteinExistence type="predicted"/>
<feature type="domain" description="C2H2-type" evidence="3">
    <location>
        <begin position="63"/>
        <end position="86"/>
    </location>
</feature>
<feature type="region of interest" description="Disordered" evidence="2">
    <location>
        <begin position="1"/>
        <end position="62"/>
    </location>
</feature>
<sequence length="139" mass="15731">MPQRQAIETRENAQSENNRGNIEVTFYTDPGKVVEQEPTPAELNTEAGEIEQQEPTSEPAELHACPECRRTFPTSGGLGKHKRNGHEHLCNQRRQEVRLADIQHKRQERSEKTESPSTTKTRQHQGGVDRESVCQTFGA</sequence>
<comment type="caution">
    <text evidence="4">The sequence shown here is derived from an EMBL/GenBank/DDBJ whole genome shotgun (WGS) entry which is preliminary data.</text>
</comment>
<keyword evidence="5" id="KW-1185">Reference proteome</keyword>
<feature type="region of interest" description="Disordered" evidence="2">
    <location>
        <begin position="76"/>
        <end position="139"/>
    </location>
</feature>
<accession>A0A9D4R7C6</accession>
<feature type="compositionally biased region" description="Basic and acidic residues" evidence="2">
    <location>
        <begin position="86"/>
        <end position="114"/>
    </location>
</feature>
<dbReference type="EMBL" id="JAIWYP010000003">
    <property type="protein sequence ID" value="KAH3857761.1"/>
    <property type="molecule type" value="Genomic_DNA"/>
</dbReference>
<dbReference type="GO" id="GO:0008270">
    <property type="term" value="F:zinc ion binding"/>
    <property type="evidence" value="ECO:0007669"/>
    <property type="project" value="UniProtKB-KW"/>
</dbReference>
<dbReference type="InterPro" id="IPR013087">
    <property type="entry name" value="Znf_C2H2_type"/>
</dbReference>
<evidence type="ECO:0000256" key="2">
    <source>
        <dbReference type="SAM" id="MobiDB-lite"/>
    </source>
</evidence>
<dbReference type="Proteomes" id="UP000828390">
    <property type="component" value="Unassembled WGS sequence"/>
</dbReference>
<evidence type="ECO:0000313" key="4">
    <source>
        <dbReference type="EMBL" id="KAH3857761.1"/>
    </source>
</evidence>
<dbReference type="Gene3D" id="3.30.160.60">
    <property type="entry name" value="Classic Zinc Finger"/>
    <property type="match status" value="1"/>
</dbReference>
<keyword evidence="1" id="KW-0862">Zinc</keyword>
<keyword evidence="1" id="KW-0479">Metal-binding</keyword>
<keyword evidence="1" id="KW-0863">Zinc-finger</keyword>
<gene>
    <name evidence="4" type="ORF">DPMN_100376</name>
</gene>
<dbReference type="PROSITE" id="PS50157">
    <property type="entry name" value="ZINC_FINGER_C2H2_2"/>
    <property type="match status" value="1"/>
</dbReference>
<protein>
    <recommendedName>
        <fullName evidence="3">C2H2-type domain-containing protein</fullName>
    </recommendedName>
</protein>
<reference evidence="4" key="1">
    <citation type="journal article" date="2019" name="bioRxiv">
        <title>The Genome of the Zebra Mussel, Dreissena polymorpha: A Resource for Invasive Species Research.</title>
        <authorList>
            <person name="McCartney M.A."/>
            <person name="Auch B."/>
            <person name="Kono T."/>
            <person name="Mallez S."/>
            <person name="Zhang Y."/>
            <person name="Obille A."/>
            <person name="Becker A."/>
            <person name="Abrahante J.E."/>
            <person name="Garbe J."/>
            <person name="Badalamenti J.P."/>
            <person name="Herman A."/>
            <person name="Mangelson H."/>
            <person name="Liachko I."/>
            <person name="Sullivan S."/>
            <person name="Sone E.D."/>
            <person name="Koren S."/>
            <person name="Silverstein K.A.T."/>
            <person name="Beckman K.B."/>
            <person name="Gohl D.M."/>
        </authorList>
    </citation>
    <scope>NUCLEOTIDE SEQUENCE</scope>
    <source>
        <strain evidence="4">Duluth1</strain>
        <tissue evidence="4">Whole animal</tissue>
    </source>
</reference>
<evidence type="ECO:0000256" key="1">
    <source>
        <dbReference type="PROSITE-ProRule" id="PRU00042"/>
    </source>
</evidence>